<feature type="domain" description="AB hydrolase-1" evidence="1">
    <location>
        <begin position="25"/>
        <end position="245"/>
    </location>
</feature>
<name>A0A4Y4DWF8_CELCE</name>
<dbReference type="AlphaFoldDB" id="A0A4Y4DWF8"/>
<evidence type="ECO:0000313" key="2">
    <source>
        <dbReference type="EMBL" id="GED08977.1"/>
    </source>
</evidence>
<dbReference type="EMBL" id="BJNZ01000004">
    <property type="protein sequence ID" value="GED08977.1"/>
    <property type="molecule type" value="Genomic_DNA"/>
</dbReference>
<evidence type="ECO:0000259" key="1">
    <source>
        <dbReference type="Pfam" id="PF12697"/>
    </source>
</evidence>
<proteinExistence type="predicted"/>
<dbReference type="InterPro" id="IPR000073">
    <property type="entry name" value="AB_hydrolase_1"/>
</dbReference>
<dbReference type="Pfam" id="PF12697">
    <property type="entry name" value="Abhydrolase_6"/>
    <property type="match status" value="1"/>
</dbReference>
<reference evidence="2 3" key="1">
    <citation type="submission" date="2019-06" db="EMBL/GenBank/DDBJ databases">
        <title>Whole genome shotgun sequence of Cellulosimicrobium cellulans NBRC 15516.</title>
        <authorList>
            <person name="Hosoyama A."/>
            <person name="Uohara A."/>
            <person name="Ohji S."/>
            <person name="Ichikawa N."/>
        </authorList>
    </citation>
    <scope>NUCLEOTIDE SEQUENCE [LARGE SCALE GENOMIC DNA]</scope>
    <source>
        <strain evidence="2 3">NBRC 15516</strain>
    </source>
</reference>
<dbReference type="PANTHER" id="PTHR43139">
    <property type="entry name" value="SI:DKEY-122A22.2"/>
    <property type="match status" value="1"/>
</dbReference>
<dbReference type="Gene3D" id="3.40.50.1820">
    <property type="entry name" value="alpha/beta hydrolase"/>
    <property type="match status" value="1"/>
</dbReference>
<keyword evidence="2" id="KW-0378">Hydrolase</keyword>
<gene>
    <name evidence="2" type="ORF">CCE02nite_09760</name>
</gene>
<dbReference type="InterPro" id="IPR029058">
    <property type="entry name" value="AB_hydrolase_fold"/>
</dbReference>
<accession>A0A4Y4DWF8</accession>
<sequence length="276" mass="29235">MTAPDVVVHHPATRPGAPGTDAVSVVLLHGGNVASWMWEPQVEALDDLDVWTPDLLGFGSRGDQVPATLDAVVDDVAATVSAIPAGREVHVVGLSLGGIVALRLAAQHPGLVRSVLASGAVVDGVPGLAGAFGRAQLRVWDRPWYWRGQAVAMGIPADARDLFVRSGLAIRRETMARLLPDVYGGRWPDGLAESGARVLAVAGGRDLRPARRALATIQRRVPDAVVRLAPGMHHQWSAEDPDLFSAMIRSWAVDGVAPPALVPLAPARQRRKPAEK</sequence>
<dbReference type="Proteomes" id="UP000316659">
    <property type="component" value="Unassembled WGS sequence"/>
</dbReference>
<dbReference type="PANTHER" id="PTHR43139:SF52">
    <property type="entry name" value="SI:DKEY-122A22.2"/>
    <property type="match status" value="1"/>
</dbReference>
<evidence type="ECO:0000313" key="3">
    <source>
        <dbReference type="Proteomes" id="UP000316659"/>
    </source>
</evidence>
<organism evidence="2 3">
    <name type="scientific">Cellulosimicrobium cellulans</name>
    <name type="common">Arthrobacter luteus</name>
    <dbReference type="NCBI Taxonomy" id="1710"/>
    <lineage>
        <taxon>Bacteria</taxon>
        <taxon>Bacillati</taxon>
        <taxon>Actinomycetota</taxon>
        <taxon>Actinomycetes</taxon>
        <taxon>Micrococcales</taxon>
        <taxon>Promicromonosporaceae</taxon>
        <taxon>Cellulosimicrobium</taxon>
    </lineage>
</organism>
<dbReference type="RefSeq" id="WP_170227218.1">
    <property type="nucleotide sequence ID" value="NZ_BJNZ01000004.1"/>
</dbReference>
<protein>
    <submittedName>
        <fullName evidence="2">Alpha/beta hydrolase</fullName>
    </submittedName>
</protein>
<comment type="caution">
    <text evidence="2">The sequence shown here is derived from an EMBL/GenBank/DDBJ whole genome shotgun (WGS) entry which is preliminary data.</text>
</comment>
<dbReference type="InterPro" id="IPR052370">
    <property type="entry name" value="Meta-cleavage_hydrolase"/>
</dbReference>
<dbReference type="GO" id="GO:0016787">
    <property type="term" value="F:hydrolase activity"/>
    <property type="evidence" value="ECO:0007669"/>
    <property type="project" value="UniProtKB-KW"/>
</dbReference>
<dbReference type="SUPFAM" id="SSF53474">
    <property type="entry name" value="alpha/beta-Hydrolases"/>
    <property type="match status" value="1"/>
</dbReference>